<reference evidence="3" key="1">
    <citation type="journal article" date="2022" name="bioRxiv">
        <title>Discovery and biosynthetic assessment of Streptomyces ortus sp nov. isolated from a deep-sea sponge.</title>
        <authorList>
            <person name="Williams S.E."/>
        </authorList>
    </citation>
    <scope>NUCLEOTIDE SEQUENCE</scope>
    <source>
        <strain evidence="3">A15ISP2-DRY2</strain>
    </source>
</reference>
<dbReference type="Pfam" id="PF06240">
    <property type="entry name" value="COXG"/>
    <property type="match status" value="1"/>
</dbReference>
<dbReference type="PANTHER" id="PTHR38588">
    <property type="entry name" value="BLL0334 PROTEIN"/>
    <property type="match status" value="1"/>
</dbReference>
<keyword evidence="2" id="KW-1133">Transmembrane helix</keyword>
<dbReference type="PANTHER" id="PTHR38588:SF1">
    <property type="entry name" value="BLL0334 PROTEIN"/>
    <property type="match status" value="1"/>
</dbReference>
<comment type="caution">
    <text evidence="3">The sequence shown here is derived from an EMBL/GenBank/DDBJ whole genome shotgun (WGS) entry which is preliminary data.</text>
</comment>
<evidence type="ECO:0000313" key="3">
    <source>
        <dbReference type="EMBL" id="MCX4235052.1"/>
    </source>
</evidence>
<feature type="compositionally biased region" description="Pro residues" evidence="1">
    <location>
        <begin position="173"/>
        <end position="183"/>
    </location>
</feature>
<dbReference type="InterPro" id="IPR010419">
    <property type="entry name" value="CO_DH_gsu"/>
</dbReference>
<feature type="compositionally biased region" description="Low complexity" evidence="1">
    <location>
        <begin position="308"/>
        <end position="321"/>
    </location>
</feature>
<dbReference type="EMBL" id="JAIFZO010000002">
    <property type="protein sequence ID" value="MCX4235052.1"/>
    <property type="molecule type" value="Genomic_DNA"/>
</dbReference>
<keyword evidence="2" id="KW-0472">Membrane</keyword>
<gene>
    <name evidence="3" type="ORF">K3769_20140</name>
</gene>
<feature type="region of interest" description="Disordered" evidence="1">
    <location>
        <begin position="146"/>
        <end position="325"/>
    </location>
</feature>
<accession>A0ABT3V639</accession>
<feature type="transmembrane region" description="Helical" evidence="2">
    <location>
        <begin position="343"/>
        <end position="362"/>
    </location>
</feature>
<organism evidence="3 4">
    <name type="scientific">Streptomyces ortus</name>
    <dbReference type="NCBI Taxonomy" id="2867268"/>
    <lineage>
        <taxon>Bacteria</taxon>
        <taxon>Bacillati</taxon>
        <taxon>Actinomycetota</taxon>
        <taxon>Actinomycetes</taxon>
        <taxon>Kitasatosporales</taxon>
        <taxon>Streptomycetaceae</taxon>
        <taxon>Streptomyces</taxon>
    </lineage>
</organism>
<dbReference type="InterPro" id="IPR023393">
    <property type="entry name" value="START-like_dom_sf"/>
</dbReference>
<feature type="compositionally biased region" description="Low complexity" evidence="1">
    <location>
        <begin position="202"/>
        <end position="213"/>
    </location>
</feature>
<keyword evidence="2" id="KW-0812">Transmembrane</keyword>
<evidence type="ECO:0000256" key="1">
    <source>
        <dbReference type="SAM" id="MobiDB-lite"/>
    </source>
</evidence>
<dbReference type="CDD" id="cd07823">
    <property type="entry name" value="SRPBCC_5"/>
    <property type="match status" value="1"/>
</dbReference>
<evidence type="ECO:0000256" key="2">
    <source>
        <dbReference type="SAM" id="Phobius"/>
    </source>
</evidence>
<feature type="compositionally biased region" description="Low complexity" evidence="1">
    <location>
        <begin position="253"/>
        <end position="302"/>
    </location>
</feature>
<protein>
    <submittedName>
        <fullName evidence="3">SRPBCC domain-containing protein</fullName>
    </submittedName>
</protein>
<proteinExistence type="predicted"/>
<keyword evidence="4" id="KW-1185">Reference proteome</keyword>
<dbReference type="Proteomes" id="UP001165590">
    <property type="component" value="Unassembled WGS sequence"/>
</dbReference>
<dbReference type="SUPFAM" id="SSF55961">
    <property type="entry name" value="Bet v1-like"/>
    <property type="match status" value="1"/>
</dbReference>
<dbReference type="RefSeq" id="WP_267027796.1">
    <property type="nucleotide sequence ID" value="NZ_JAIFZO010000002.1"/>
</dbReference>
<dbReference type="Gene3D" id="3.30.530.20">
    <property type="match status" value="1"/>
</dbReference>
<sequence length="363" mass="36087">MDFTNEFRVNLPPDEAWALLTDVERIAPCMPGAQLTGVDGDAYNGVVKVKVGPMTIQYKGVVSFEEKDDAGRTAVLHARGRDTRGQGNADARVTARLVPDDSGTRVTVDTRLTITGRVAQFGKGMIEEISGRLLAQFVDNLETRLATERRGSRPAPTAAKPLPQAPTLTTAPTPAPVPAPTSAPKPMEGPATGPATEAYVVPAAGPATGPDAGLDTGPDSGPAPGPGTGPESGPATGPALGPGSRPEAGRATGPEAGPANRPAPGPGAEVAAAAPASSAAAPANGSAADGSAAGAAREAGPAGPAPATPGANGVRPAATPTAPVPVQPLDLMSVARGAVLKRALPAVLLLAVLVIALVVWLTR</sequence>
<name>A0ABT3V639_9ACTN</name>
<feature type="compositionally biased region" description="Low complexity" evidence="1">
    <location>
        <begin position="154"/>
        <end position="172"/>
    </location>
</feature>
<evidence type="ECO:0000313" key="4">
    <source>
        <dbReference type="Proteomes" id="UP001165590"/>
    </source>
</evidence>